<dbReference type="RefSeq" id="XP_021811631.1">
    <property type="nucleotide sequence ID" value="XM_021955939.1"/>
</dbReference>
<dbReference type="KEGG" id="pavi:110754828"/>
<dbReference type="CDD" id="cd23509">
    <property type="entry name" value="Gnk2-like"/>
    <property type="match status" value="4"/>
</dbReference>
<dbReference type="SMR" id="A0A6P5SDL3"/>
<name>A0A6P5SDL3_PRUAV</name>
<dbReference type="RefSeq" id="XP_021811632.1">
    <property type="nucleotide sequence ID" value="XM_021955940.1"/>
</dbReference>
<evidence type="ECO:0000313" key="6">
    <source>
        <dbReference type="RefSeq" id="XP_021811631.1"/>
    </source>
</evidence>
<dbReference type="AlphaFoldDB" id="A0A6P5SDL3"/>
<feature type="chain" id="PRO_5044648892" evidence="3">
    <location>
        <begin position="25"/>
        <end position="492"/>
    </location>
</feature>
<dbReference type="Gene3D" id="3.30.430.20">
    <property type="entry name" value="Gnk2 domain, C-X8-C-X2-C motif"/>
    <property type="match status" value="4"/>
</dbReference>
<proteinExistence type="predicted"/>
<evidence type="ECO:0000256" key="3">
    <source>
        <dbReference type="SAM" id="SignalP"/>
    </source>
</evidence>
<feature type="domain" description="Gnk2-homologous" evidence="4">
    <location>
        <begin position="275"/>
        <end position="378"/>
    </location>
</feature>
<evidence type="ECO:0000256" key="2">
    <source>
        <dbReference type="ARBA" id="ARBA00022737"/>
    </source>
</evidence>
<feature type="domain" description="Gnk2-homologous" evidence="4">
    <location>
        <begin position="39"/>
        <end position="143"/>
    </location>
</feature>
<feature type="domain" description="Gnk2-homologous" evidence="4">
    <location>
        <begin position="149"/>
        <end position="257"/>
    </location>
</feature>
<dbReference type="PANTHER" id="PTHR32099:SF51">
    <property type="entry name" value="CYSTEINE-RICH RECEPTOR-LIKE PROTEIN KINASE 25 ISOFORM X1"/>
    <property type="match status" value="1"/>
</dbReference>
<keyword evidence="1 3" id="KW-0732">Signal</keyword>
<evidence type="ECO:0000256" key="1">
    <source>
        <dbReference type="ARBA" id="ARBA00022729"/>
    </source>
</evidence>
<dbReference type="FunFam" id="3.30.430.20:FF:000003">
    <property type="entry name" value="Cysteine-rich RLK (RECEPTOR-like protein kinase) 10"/>
    <property type="match status" value="1"/>
</dbReference>
<evidence type="ECO:0000259" key="4">
    <source>
        <dbReference type="PROSITE" id="PS51473"/>
    </source>
</evidence>
<organism evidence="5 6">
    <name type="scientific">Prunus avium</name>
    <name type="common">Cherry</name>
    <name type="synonym">Cerasus avium</name>
    <dbReference type="NCBI Taxonomy" id="42229"/>
    <lineage>
        <taxon>Eukaryota</taxon>
        <taxon>Viridiplantae</taxon>
        <taxon>Streptophyta</taxon>
        <taxon>Embryophyta</taxon>
        <taxon>Tracheophyta</taxon>
        <taxon>Spermatophyta</taxon>
        <taxon>Magnoliopsida</taxon>
        <taxon>eudicotyledons</taxon>
        <taxon>Gunneridae</taxon>
        <taxon>Pentapetalae</taxon>
        <taxon>rosids</taxon>
        <taxon>fabids</taxon>
        <taxon>Rosales</taxon>
        <taxon>Rosaceae</taxon>
        <taxon>Amygdaloideae</taxon>
        <taxon>Amygdaleae</taxon>
        <taxon>Prunus</taxon>
    </lineage>
</organism>
<dbReference type="PROSITE" id="PS51473">
    <property type="entry name" value="GNK2"/>
    <property type="match status" value="4"/>
</dbReference>
<dbReference type="Proteomes" id="UP000515124">
    <property type="component" value="Unplaced"/>
</dbReference>
<reference evidence="6 7" key="1">
    <citation type="submission" date="2025-04" db="UniProtKB">
        <authorList>
            <consortium name="RefSeq"/>
        </authorList>
    </citation>
    <scope>IDENTIFICATION</scope>
</reference>
<evidence type="ECO:0000313" key="5">
    <source>
        <dbReference type="Proteomes" id="UP000515124"/>
    </source>
</evidence>
<protein>
    <submittedName>
        <fullName evidence="6 7">Cysteine-rich receptor-like protein kinase 29</fullName>
    </submittedName>
</protein>
<sequence>MGSSRLLIFFILPILLVLDPLAPAIVGDHISDGVCTRIADYCWSCSNTNNTFNNGSIYKQNLNTLLSSLPSKAQINPRFYNSSLGQAPDKVNAIAVCRGDVALKDCLTCFSNSVSILLQNCTNKKEAIIWAERCTVRYSNISIFGVLKYEPVKFVPSPNKISNAEQFKQVRDPLFGNLSEKAAAGDSVLKFAAGNALVPVTNQIIYATVQCSPDLDKQNCSDCLKESILDIPQCCGGVGGGRVLRPSCYLRFESNPFYESGADTLTGGGVCTMRADYCWSCFNTKNTNNGNIYNQNLNTLLSSFPSNPKINPRFYSSSLGRAPNKVNAIAVCRGDVALKDCRTCFKDSVSILLQNCTNQKEAIIWAERCTVRYSNISIFGVLEYEPVKFVPSPNKISNAEQYKQVRDPLFGNLSEKAAAGNSVLKFAAGNALVPLTNQTIYATVQCSPDLNEQNCSDCLKESIPNITECCGGVGGGRVLRPSCYLRFESNPF</sequence>
<dbReference type="GeneID" id="110754828"/>
<accession>A0A6P5SDL3</accession>
<feature type="signal peptide" evidence="3">
    <location>
        <begin position="1"/>
        <end position="24"/>
    </location>
</feature>
<dbReference type="FunFam" id="3.30.430.20:FF:000002">
    <property type="entry name" value="Cysteine-rich receptor-like protein kinase 10"/>
    <property type="match status" value="2"/>
</dbReference>
<gene>
    <name evidence="6 7" type="primary">LOC110754828</name>
</gene>
<dbReference type="InterPro" id="IPR038408">
    <property type="entry name" value="GNK2_sf"/>
</dbReference>
<keyword evidence="5" id="KW-1185">Reference proteome</keyword>
<dbReference type="Pfam" id="PF01657">
    <property type="entry name" value="Stress-antifung"/>
    <property type="match status" value="4"/>
</dbReference>
<dbReference type="PANTHER" id="PTHR32099">
    <property type="entry name" value="CYSTEINE-RICH REPEAT SECRETORY PROTEIN"/>
    <property type="match status" value="1"/>
</dbReference>
<dbReference type="Gramene" id="Pav_sc0000418.1_g250.1.br:mrna">
    <property type="protein sequence ID" value="Pav_sc0000418.1_g250.1.br:CDS:1"/>
    <property type="gene ID" value="Pav_sc0000418.1_g250.1.br"/>
</dbReference>
<keyword evidence="2" id="KW-0677">Repeat</keyword>
<evidence type="ECO:0000313" key="7">
    <source>
        <dbReference type="RefSeq" id="XP_021811632.1"/>
    </source>
</evidence>
<feature type="domain" description="Gnk2-homologous" evidence="4">
    <location>
        <begin position="384"/>
        <end position="492"/>
    </location>
</feature>
<dbReference type="InterPro" id="IPR002902">
    <property type="entry name" value="GNK2"/>
</dbReference>